<reference evidence="2 3" key="2">
    <citation type="submission" date="2009-01" db="EMBL/GenBank/DDBJ databases">
        <title>Draft genome sequence of Bacteroides cellulosilyticus (DSM 14838).</title>
        <authorList>
            <person name="Sudarsanam P."/>
            <person name="Ley R."/>
            <person name="Guruge J."/>
            <person name="Turnbaugh P.J."/>
            <person name="Mahowald M."/>
            <person name="Liep D."/>
            <person name="Gordon J."/>
        </authorList>
    </citation>
    <scope>NUCLEOTIDE SEQUENCE [LARGE SCALE GENOMIC DNA]</scope>
    <source>
        <strain evidence="2 3">DSM 14838</strain>
    </source>
</reference>
<feature type="domain" description="Arm DNA-binding" evidence="1">
    <location>
        <begin position="39"/>
        <end position="125"/>
    </location>
</feature>
<dbReference type="AlphaFoldDB" id="E2NI00"/>
<dbReference type="Pfam" id="PF17293">
    <property type="entry name" value="Arm-DNA-bind_5"/>
    <property type="match status" value="1"/>
</dbReference>
<evidence type="ECO:0000313" key="3">
    <source>
        <dbReference type="Proteomes" id="UP000003711"/>
    </source>
</evidence>
<organism evidence="2 3">
    <name type="scientific">Bacteroides cellulosilyticus DSM 14838</name>
    <dbReference type="NCBI Taxonomy" id="537012"/>
    <lineage>
        <taxon>Bacteria</taxon>
        <taxon>Pseudomonadati</taxon>
        <taxon>Bacteroidota</taxon>
        <taxon>Bacteroidia</taxon>
        <taxon>Bacteroidales</taxon>
        <taxon>Bacteroidaceae</taxon>
        <taxon>Bacteroides</taxon>
    </lineage>
</organism>
<name>E2NI00_9BACE</name>
<dbReference type="EMBL" id="ACCH01000288">
    <property type="protein sequence ID" value="EEF88464.1"/>
    <property type="molecule type" value="Genomic_DNA"/>
</dbReference>
<reference evidence="2 3" key="1">
    <citation type="submission" date="2008-12" db="EMBL/GenBank/DDBJ databases">
        <authorList>
            <person name="Fulton L."/>
            <person name="Clifton S."/>
            <person name="Fulton B."/>
            <person name="Xu J."/>
            <person name="Minx P."/>
            <person name="Pepin K.H."/>
            <person name="Johnson M."/>
            <person name="Bhonagiri V."/>
            <person name="Nash W.E."/>
            <person name="Mardis E.R."/>
            <person name="Wilson R.K."/>
        </authorList>
    </citation>
    <scope>NUCLEOTIDE SEQUENCE [LARGE SCALE GENOMIC DNA]</scope>
    <source>
        <strain evidence="2 3">DSM 14838</strain>
    </source>
</reference>
<protein>
    <recommendedName>
        <fullName evidence="1">Arm DNA-binding domain-containing protein</fullName>
    </recommendedName>
</protein>
<proteinExistence type="predicted"/>
<comment type="caution">
    <text evidence="2">The sequence shown here is derived from an EMBL/GenBank/DDBJ whole genome shotgun (WGS) entry which is preliminary data.</text>
</comment>
<evidence type="ECO:0000313" key="2">
    <source>
        <dbReference type="EMBL" id="EEF88464.1"/>
    </source>
</evidence>
<evidence type="ECO:0000259" key="1">
    <source>
        <dbReference type="Pfam" id="PF17293"/>
    </source>
</evidence>
<accession>E2NI00</accession>
<sequence length="175" mass="20032">MSVHTRIVNRSFATGSKIPIVTDIKRTTYMSKSTFKILFYIRKNQVNKDGTVCIMVRLTVGGEVSQFSSKLNIDPKAWDIKQGKAAGNPVKARQLNDLLEDIRTSLKNHYRDIEMHESFVTAEKVRNAFLGYTIKQQTLLELFKKHNDDAQKLVGISKSAATLAKYDRCYRRMEV</sequence>
<dbReference type="HOGENOM" id="CLU_033139_5_0_10"/>
<dbReference type="Proteomes" id="UP000003711">
    <property type="component" value="Unassembled WGS sequence"/>
</dbReference>
<gene>
    <name evidence="2" type="ORF">BACCELL_03931</name>
</gene>
<dbReference type="InterPro" id="IPR035386">
    <property type="entry name" value="Arm-DNA-bind_5"/>
</dbReference>